<keyword evidence="10" id="KW-0829">Tyrosine-protein kinase</keyword>
<dbReference type="SUPFAM" id="SSF56112">
    <property type="entry name" value="Protein kinase-like (PK-like)"/>
    <property type="match status" value="1"/>
</dbReference>
<reference evidence="18" key="1">
    <citation type="submission" date="2021-04" db="EMBL/GenBank/DDBJ databases">
        <authorList>
            <consortium name="Wellcome Sanger Institute Data Sharing"/>
        </authorList>
    </citation>
    <scope>NUCLEOTIDE SEQUENCE [LARGE SCALE GENOMIC DNA]</scope>
</reference>
<proteinExistence type="inferred from homology"/>
<keyword evidence="6" id="KW-0808">Transferase</keyword>
<dbReference type="CDD" id="cd14226">
    <property type="entry name" value="PKc_DYRK1"/>
    <property type="match status" value="1"/>
</dbReference>
<comment type="similarity">
    <text evidence="2">Belongs to the protein kinase superfamily. CMGC Ser/Thr protein kinase family. MNB/DYRK subfamily.</text>
</comment>
<evidence type="ECO:0000256" key="14">
    <source>
        <dbReference type="ARBA" id="ARBA00051680"/>
    </source>
</evidence>
<evidence type="ECO:0000313" key="19">
    <source>
        <dbReference type="Proteomes" id="UP000472264"/>
    </source>
</evidence>
<dbReference type="PROSITE" id="PS00107">
    <property type="entry name" value="PROTEIN_KINASE_ATP"/>
    <property type="match status" value="1"/>
</dbReference>
<dbReference type="GO" id="GO:0005634">
    <property type="term" value="C:nucleus"/>
    <property type="evidence" value="ECO:0007669"/>
    <property type="project" value="UniProtKB-SubCell"/>
</dbReference>
<evidence type="ECO:0000256" key="5">
    <source>
        <dbReference type="ARBA" id="ARBA00022553"/>
    </source>
</evidence>
<feature type="domain" description="Protein kinase" evidence="17">
    <location>
        <begin position="86"/>
        <end position="406"/>
    </location>
</feature>
<dbReference type="SMART" id="SM00220">
    <property type="entry name" value="S_TKc"/>
    <property type="match status" value="1"/>
</dbReference>
<keyword evidence="4" id="KW-0723">Serine/threonine-protein kinase</keyword>
<dbReference type="EC" id="2.7.12.1" evidence="3"/>
<feature type="region of interest" description="Disordered" evidence="16">
    <location>
        <begin position="552"/>
        <end position="595"/>
    </location>
</feature>
<evidence type="ECO:0000256" key="10">
    <source>
        <dbReference type="ARBA" id="ARBA00023137"/>
    </source>
</evidence>
<dbReference type="FunFam" id="3.30.200.20:FF:000087">
    <property type="entry name" value="Dual specificity tyrosine-phosphorylation-regulated kinase 1A"/>
    <property type="match status" value="1"/>
</dbReference>
<feature type="region of interest" description="Disordered" evidence="16">
    <location>
        <begin position="409"/>
        <end position="455"/>
    </location>
</feature>
<dbReference type="GO" id="GO:0004713">
    <property type="term" value="F:protein tyrosine kinase activity"/>
    <property type="evidence" value="ECO:0007669"/>
    <property type="project" value="UniProtKB-KW"/>
</dbReference>
<dbReference type="GO" id="GO:0005524">
    <property type="term" value="F:ATP binding"/>
    <property type="evidence" value="ECO:0007669"/>
    <property type="project" value="UniProtKB-UniRule"/>
</dbReference>
<protein>
    <recommendedName>
        <fullName evidence="3">dual-specificity kinase</fullName>
        <ecNumber evidence="3">2.7.12.1</ecNumber>
    </recommendedName>
</protein>
<dbReference type="AlphaFoldDB" id="A0A665T256"/>
<evidence type="ECO:0000256" key="4">
    <source>
        <dbReference type="ARBA" id="ARBA00022527"/>
    </source>
</evidence>
<dbReference type="InterPro" id="IPR008271">
    <property type="entry name" value="Ser/Thr_kinase_AS"/>
</dbReference>
<dbReference type="InterPro" id="IPR011009">
    <property type="entry name" value="Kinase-like_dom_sf"/>
</dbReference>
<dbReference type="InterPro" id="IPR017441">
    <property type="entry name" value="Protein_kinase_ATP_BS"/>
</dbReference>
<dbReference type="Gene3D" id="1.10.510.10">
    <property type="entry name" value="Transferase(Phosphotransferase) domain 1"/>
    <property type="match status" value="1"/>
</dbReference>
<comment type="catalytic activity">
    <reaction evidence="12">
        <text>L-seryl-[protein] + ATP = O-phospho-L-seryl-[protein] + ADP + H(+)</text>
        <dbReference type="Rhea" id="RHEA:17989"/>
        <dbReference type="Rhea" id="RHEA-COMP:9863"/>
        <dbReference type="Rhea" id="RHEA-COMP:11604"/>
        <dbReference type="ChEBI" id="CHEBI:15378"/>
        <dbReference type="ChEBI" id="CHEBI:29999"/>
        <dbReference type="ChEBI" id="CHEBI:30616"/>
        <dbReference type="ChEBI" id="CHEBI:83421"/>
        <dbReference type="ChEBI" id="CHEBI:456216"/>
        <dbReference type="EC" id="2.7.12.1"/>
    </reaction>
</comment>
<evidence type="ECO:0000256" key="15">
    <source>
        <dbReference type="PROSITE-ProRule" id="PRU10141"/>
    </source>
</evidence>
<organism evidence="18 19">
    <name type="scientific">Echeneis naucrates</name>
    <name type="common">Live sharksucker</name>
    <dbReference type="NCBI Taxonomy" id="173247"/>
    <lineage>
        <taxon>Eukaryota</taxon>
        <taxon>Metazoa</taxon>
        <taxon>Chordata</taxon>
        <taxon>Craniata</taxon>
        <taxon>Vertebrata</taxon>
        <taxon>Euteleostomi</taxon>
        <taxon>Actinopterygii</taxon>
        <taxon>Neopterygii</taxon>
        <taxon>Teleostei</taxon>
        <taxon>Neoteleostei</taxon>
        <taxon>Acanthomorphata</taxon>
        <taxon>Carangaria</taxon>
        <taxon>Carangiformes</taxon>
        <taxon>Echeneidae</taxon>
        <taxon>Echeneis</taxon>
    </lineage>
</organism>
<dbReference type="Pfam" id="PF00069">
    <property type="entry name" value="Pkinase"/>
    <property type="match status" value="1"/>
</dbReference>
<evidence type="ECO:0000256" key="16">
    <source>
        <dbReference type="SAM" id="MobiDB-lite"/>
    </source>
</evidence>
<keyword evidence="19" id="KW-1185">Reference proteome</keyword>
<dbReference type="Proteomes" id="UP000472264">
    <property type="component" value="Chromosome 6"/>
</dbReference>
<comment type="catalytic activity">
    <reaction evidence="14">
        <text>L-tyrosyl-[protein] + ATP = O-phospho-L-tyrosyl-[protein] + ADP + H(+)</text>
        <dbReference type="Rhea" id="RHEA:10596"/>
        <dbReference type="Rhea" id="RHEA-COMP:10136"/>
        <dbReference type="Rhea" id="RHEA-COMP:20101"/>
        <dbReference type="ChEBI" id="CHEBI:15378"/>
        <dbReference type="ChEBI" id="CHEBI:30616"/>
        <dbReference type="ChEBI" id="CHEBI:46858"/>
        <dbReference type="ChEBI" id="CHEBI:61978"/>
        <dbReference type="ChEBI" id="CHEBI:456216"/>
        <dbReference type="EC" id="2.7.12.1"/>
    </reaction>
</comment>
<keyword evidence="7 15" id="KW-0547">Nucleotide-binding</keyword>
<dbReference type="InterPro" id="IPR000719">
    <property type="entry name" value="Prot_kinase_dom"/>
</dbReference>
<evidence type="ECO:0000256" key="13">
    <source>
        <dbReference type="ARBA" id="ARBA00049308"/>
    </source>
</evidence>
<keyword evidence="11" id="KW-0539">Nucleus</keyword>
<evidence type="ECO:0000313" key="18">
    <source>
        <dbReference type="Ensembl" id="ENSENLP00000003629.1"/>
    </source>
</evidence>
<evidence type="ECO:0000256" key="6">
    <source>
        <dbReference type="ARBA" id="ARBA00022679"/>
    </source>
</evidence>
<name>A0A665T256_ECHNA</name>
<dbReference type="InterPro" id="IPR044131">
    <property type="entry name" value="PKc_DYR1A/1B"/>
</dbReference>
<keyword evidence="8" id="KW-0418">Kinase</keyword>
<keyword evidence="9 15" id="KW-0067">ATP-binding</keyword>
<dbReference type="GO" id="GO:0004674">
    <property type="term" value="F:protein serine/threonine kinase activity"/>
    <property type="evidence" value="ECO:0007669"/>
    <property type="project" value="UniProtKB-KW"/>
</dbReference>
<dbReference type="PANTHER" id="PTHR24058">
    <property type="entry name" value="DUAL SPECIFICITY PROTEIN KINASE"/>
    <property type="match status" value="1"/>
</dbReference>
<dbReference type="PANTHER" id="PTHR24058:SF12">
    <property type="entry name" value="DUAL SPECIFICITY TYROSINE-PHOSPHORYLATION-REGULATED KINASE 1B"/>
    <property type="match status" value="1"/>
</dbReference>
<evidence type="ECO:0000256" key="11">
    <source>
        <dbReference type="ARBA" id="ARBA00023242"/>
    </source>
</evidence>
<accession>A0A665T256</accession>
<evidence type="ECO:0000256" key="7">
    <source>
        <dbReference type="ARBA" id="ARBA00022741"/>
    </source>
</evidence>
<feature type="compositionally biased region" description="Low complexity" evidence="16">
    <location>
        <begin position="431"/>
        <end position="455"/>
    </location>
</feature>
<evidence type="ECO:0000256" key="12">
    <source>
        <dbReference type="ARBA" id="ARBA00049003"/>
    </source>
</evidence>
<dbReference type="Gene3D" id="3.30.200.20">
    <property type="entry name" value="Phosphorylase Kinase, domain 1"/>
    <property type="match status" value="1"/>
</dbReference>
<dbReference type="PROSITE" id="PS50011">
    <property type="entry name" value="PROTEIN_KINASE_DOM"/>
    <property type="match status" value="1"/>
</dbReference>
<evidence type="ECO:0000256" key="2">
    <source>
        <dbReference type="ARBA" id="ARBA00008867"/>
    </source>
</evidence>
<feature type="compositionally biased region" description="Low complexity" evidence="16">
    <location>
        <begin position="412"/>
        <end position="423"/>
    </location>
</feature>
<feature type="compositionally biased region" description="Pro residues" evidence="16">
    <location>
        <begin position="558"/>
        <end position="568"/>
    </location>
</feature>
<feature type="binding site" evidence="15">
    <location>
        <position position="115"/>
    </location>
    <ligand>
        <name>ATP</name>
        <dbReference type="ChEBI" id="CHEBI:30616"/>
    </ligand>
</feature>
<dbReference type="Ensembl" id="ENSENLT00000003818.1">
    <property type="protein sequence ID" value="ENSENLP00000003629.1"/>
    <property type="gene ID" value="ENSENLG00000001720.1"/>
</dbReference>
<dbReference type="InterPro" id="IPR050494">
    <property type="entry name" value="Ser_Thr_dual-spec_kinase"/>
</dbReference>
<evidence type="ECO:0000256" key="1">
    <source>
        <dbReference type="ARBA" id="ARBA00004123"/>
    </source>
</evidence>
<comment type="subcellular location">
    <subcellularLocation>
        <location evidence="1">Nucleus</location>
    </subcellularLocation>
</comment>
<comment type="catalytic activity">
    <reaction evidence="13">
        <text>L-threonyl-[protein] + ATP = O-phospho-L-threonyl-[protein] + ADP + H(+)</text>
        <dbReference type="Rhea" id="RHEA:46608"/>
        <dbReference type="Rhea" id="RHEA-COMP:11060"/>
        <dbReference type="Rhea" id="RHEA-COMP:11605"/>
        <dbReference type="ChEBI" id="CHEBI:15378"/>
        <dbReference type="ChEBI" id="CHEBI:30013"/>
        <dbReference type="ChEBI" id="CHEBI:30616"/>
        <dbReference type="ChEBI" id="CHEBI:61977"/>
        <dbReference type="ChEBI" id="CHEBI:456216"/>
        <dbReference type="EC" id="2.7.12.1"/>
    </reaction>
</comment>
<sequence>MTILQRRIPPSFRDPASAPLRKLSVDLIKTYKHINEVYYTKKKRRAQQVPPEDSSTKKERKVYNDGYDDDNYDYIVKNGEKWLDRYEIDSLIGKGSFGQVVKAYDHHEQEWVAIKIIKNKKAFLNQAQIELRLLELMNKHDTEMKYYIVHLKRHFMFRNHLCLVFELLSYNLYDLLRNTNFRGVSLNLTRKFAQQLCTALLFLATPELSIIHCDLKPENILLCNPKRSAIKIVDFGSSCQLGQRIYQYIQSRFYRSPEVLLGMPYDLAIDMWSLGCILVEMHTGEPLFSGSNEVDQMNKIVEVLGVPPSHMLDAAPKARKYFDKLSDGLWTVKKNKDIKKEYKPPATRRLHEILGVETGGPGGRRAGEPGHAPCDYLKFKDLILRMLDYDPKSRITPFYALQHNFFKKTTDEGTNTSSSTSTSPAMDHSHSTSTTSSVSSSGGSSGSSNDNRNYRYSNRYYNSAVTHSDYEMTSPQVHMDPHRLQLRNTFTLKHSFGGGGQQGSSPQMSDSMDVGVSLGLHHLGAVSSMEASQFGSASLPLALPIGLSAFRTRTAPTAPGPQAPPPEDYYPASNNNNPAAGGRGRPDSDEGPANS</sequence>
<reference evidence="18" key="2">
    <citation type="submission" date="2025-08" db="UniProtKB">
        <authorList>
            <consortium name="Ensembl"/>
        </authorList>
    </citation>
    <scope>IDENTIFICATION</scope>
</reference>
<evidence type="ECO:0000256" key="9">
    <source>
        <dbReference type="ARBA" id="ARBA00022840"/>
    </source>
</evidence>
<dbReference type="PROSITE" id="PS00108">
    <property type="entry name" value="PROTEIN_KINASE_ST"/>
    <property type="match status" value="1"/>
</dbReference>
<evidence type="ECO:0000256" key="3">
    <source>
        <dbReference type="ARBA" id="ARBA00013203"/>
    </source>
</evidence>
<gene>
    <name evidence="18" type="primary">dyrk1b</name>
</gene>
<feature type="region of interest" description="Disordered" evidence="16">
    <location>
        <begin position="42"/>
        <end position="62"/>
    </location>
</feature>
<evidence type="ECO:0000256" key="8">
    <source>
        <dbReference type="ARBA" id="ARBA00022777"/>
    </source>
</evidence>
<feature type="compositionally biased region" description="Low complexity" evidence="16">
    <location>
        <begin position="571"/>
        <end position="580"/>
    </location>
</feature>
<evidence type="ECO:0000259" key="17">
    <source>
        <dbReference type="PROSITE" id="PS50011"/>
    </source>
</evidence>
<keyword evidence="5" id="KW-0597">Phosphoprotein</keyword>
<reference evidence="18" key="3">
    <citation type="submission" date="2025-09" db="UniProtKB">
        <authorList>
            <consortium name="Ensembl"/>
        </authorList>
    </citation>
    <scope>IDENTIFICATION</scope>
</reference>
<dbReference type="FunFam" id="1.10.510.10:FF:000264">
    <property type="entry name" value="dual specificity tyrosine-phosphorylation-regulated kinase 1B isoform X3"/>
    <property type="match status" value="1"/>
</dbReference>
<dbReference type="GO" id="GO:0004712">
    <property type="term" value="F:protein serine/threonine/tyrosine kinase activity"/>
    <property type="evidence" value="ECO:0007669"/>
    <property type="project" value="UniProtKB-EC"/>
</dbReference>